<gene>
    <name evidence="3" type="ORF">ACHAWU_007183</name>
</gene>
<evidence type="ECO:0000313" key="4">
    <source>
        <dbReference type="Proteomes" id="UP001530293"/>
    </source>
</evidence>
<feature type="compositionally biased region" description="Low complexity" evidence="2">
    <location>
        <begin position="30"/>
        <end position="42"/>
    </location>
</feature>
<dbReference type="InterPro" id="IPR008862">
    <property type="entry name" value="Tcp11"/>
</dbReference>
<dbReference type="Pfam" id="PF05794">
    <property type="entry name" value="Tcp11"/>
    <property type="match status" value="1"/>
</dbReference>
<comment type="similarity">
    <text evidence="1">Belongs to the TCP11 family.</text>
</comment>
<organism evidence="3 4">
    <name type="scientific">Discostella pseudostelligera</name>
    <dbReference type="NCBI Taxonomy" id="259834"/>
    <lineage>
        <taxon>Eukaryota</taxon>
        <taxon>Sar</taxon>
        <taxon>Stramenopiles</taxon>
        <taxon>Ochrophyta</taxon>
        <taxon>Bacillariophyta</taxon>
        <taxon>Coscinodiscophyceae</taxon>
        <taxon>Thalassiosirophycidae</taxon>
        <taxon>Stephanodiscales</taxon>
        <taxon>Stephanodiscaceae</taxon>
        <taxon>Discostella</taxon>
    </lineage>
</organism>
<evidence type="ECO:0008006" key="5">
    <source>
        <dbReference type="Google" id="ProtNLM"/>
    </source>
</evidence>
<dbReference type="AlphaFoldDB" id="A0ABD3M220"/>
<accession>A0ABD3M220</accession>
<reference evidence="3 4" key="1">
    <citation type="submission" date="2024-10" db="EMBL/GenBank/DDBJ databases">
        <title>Updated reference genomes for cyclostephanoid diatoms.</title>
        <authorList>
            <person name="Roberts W.R."/>
            <person name="Alverson A.J."/>
        </authorList>
    </citation>
    <scope>NUCLEOTIDE SEQUENCE [LARGE SCALE GENOMIC DNA]</scope>
    <source>
        <strain evidence="3 4">AJA232-27</strain>
    </source>
</reference>
<keyword evidence="4" id="KW-1185">Reference proteome</keyword>
<evidence type="ECO:0000256" key="1">
    <source>
        <dbReference type="ARBA" id="ARBA00010954"/>
    </source>
</evidence>
<dbReference type="PANTHER" id="PTHR12832">
    <property type="entry name" value="TESTIS-SPECIFIC PROTEIN PBS13 T-COMPLEX 11"/>
    <property type="match status" value="1"/>
</dbReference>
<dbReference type="EMBL" id="JALLBG020000312">
    <property type="protein sequence ID" value="KAL3756232.1"/>
    <property type="molecule type" value="Genomic_DNA"/>
</dbReference>
<feature type="region of interest" description="Disordered" evidence="2">
    <location>
        <begin position="25"/>
        <end position="63"/>
    </location>
</feature>
<feature type="compositionally biased region" description="Polar residues" evidence="2">
    <location>
        <begin position="47"/>
        <end position="60"/>
    </location>
</feature>
<sequence length="1207" mass="134618">MDIFSLIATGTGRPADESISHVHLLRTPRSSSNSVTQTSSNTPPRTPTIQTPSCPNNLSGENDMHMLSTLPVQQRLARARTKRQQISTERTQHIDNRCKEREYLANMRHMDTILSKVSKARVIDELILQAKSKREQFLEDRVAQIDVKLKLKESGARKRKEDVKLKRVERARTELAKSPIAKKRREQQLLLRVQRAEATLQSKTARAQERFERHLLEKQQRACCMERKERAELRRGLICYENRARILATLDAKLEGAAFRNHKYNEEKTIKAGGDIVKAKEVARRVKAARDLQSFVRKAYGMKSPNTCSNKVDLSQNDAAQRLQKWSQWKLHVCKRRFFGADNNATQPTTDAFNALGHIVKMFPLLSEKKELVRMPPQPPPFELLTQMMMMPEALKMAALVIDCMRPISGDNSVAGTSDSASSMDGRTLLAICLIAIHPREVLGDDNIDNPMHIDESNDDKAIRGSRLLAFSSRSLLGALHRLVQTASASASASASDAERVLILKRISSLSLQSRTLFDFWKNMDKRNLLAGLSTQLEQSWVVYLTSSEALRYLAEVSGVDHVDKGSAKANDPLLSLRLRHEASKSGSCSHIKRIRLSLNKLIGVEEGKEFVSKAKTIAVKYIEETNAVGDLKGEIDELYLPSATTHASSLTDSPASVNTSDADQCERIPVELPDEIMSNRMLVHKILLTEPCDFGKLSWDGANAEQPNAAPDEFIAPFAQPTSCNDESNVPVRIAQTLRLAFFHQIASDVEQNNYDSVRNLITELHAKMRSLLPSRKDLHSHIDDHDASQCSSVTDIIRLVLLSGSLLATYLESPARAPTTLELIDCLKEFNTRSCNNYDDQPIIPYGIKSEELFAVASIAYILHKAELCQLDMCNHKLQQAAPLVQLVGKEYEREHFQKTHGDYHSSTIAELQQMLPSTWDWVQNMQILVNGSSSSLTTYPSYDQNIEIVKGIGFIDGLLFTRSQTSIPEVLALDVDNILHIRSEARCCVIASALALHACNISRVGTSVLSSTSLSDDVLGARCVLSSVLRDTHYKQTRLECVVIEAVGILTKALAERDLSEEEVVALRNHTLAVLHGNDPVLKLLDNRVRIFFRFACKYRPNATSSSSSSPVAAVIPDMRTGIYADKMRSHEVPSTLGGMKSMNEDFVLAASKEASRLGFSFIASDLINAANEARGIITLMCTNYGQDIIDRFMCAARRRDVSA</sequence>
<dbReference type="Proteomes" id="UP001530293">
    <property type="component" value="Unassembled WGS sequence"/>
</dbReference>
<evidence type="ECO:0000256" key="2">
    <source>
        <dbReference type="SAM" id="MobiDB-lite"/>
    </source>
</evidence>
<protein>
    <recommendedName>
        <fullName evidence="5">T-complex protein 11</fullName>
    </recommendedName>
</protein>
<name>A0ABD3M220_9STRA</name>
<comment type="caution">
    <text evidence="3">The sequence shown here is derived from an EMBL/GenBank/DDBJ whole genome shotgun (WGS) entry which is preliminary data.</text>
</comment>
<proteinExistence type="inferred from homology"/>
<evidence type="ECO:0000313" key="3">
    <source>
        <dbReference type="EMBL" id="KAL3756232.1"/>
    </source>
</evidence>
<dbReference type="PANTHER" id="PTHR12832:SF11">
    <property type="entry name" value="LD23868P"/>
    <property type="match status" value="1"/>
</dbReference>